<dbReference type="RefSeq" id="XP_052949689.1">
    <property type="nucleotide sequence ID" value="XM_053086079.1"/>
</dbReference>
<protein>
    <submittedName>
        <fullName evidence="9">Amino acid permease/ SLC12A domain-containing protein</fullName>
    </submittedName>
</protein>
<accession>A0AA38LXM9</accession>
<feature type="domain" description="Amino acid permease/ SLC12A" evidence="8">
    <location>
        <begin position="65"/>
        <end position="527"/>
    </location>
</feature>
<feature type="transmembrane region" description="Helical" evidence="7">
    <location>
        <begin position="175"/>
        <end position="194"/>
    </location>
</feature>
<feature type="transmembrane region" description="Helical" evidence="7">
    <location>
        <begin position="469"/>
        <end position="493"/>
    </location>
</feature>
<evidence type="ECO:0000256" key="2">
    <source>
        <dbReference type="ARBA" id="ARBA00022448"/>
    </source>
</evidence>
<dbReference type="Proteomes" id="UP001164286">
    <property type="component" value="Unassembled WGS sequence"/>
</dbReference>
<dbReference type="InterPro" id="IPR004841">
    <property type="entry name" value="AA-permease/SLC12A_dom"/>
</dbReference>
<dbReference type="AlphaFoldDB" id="A0AA38LXM9"/>
<organism evidence="9 10">
    <name type="scientific">Dioszegia hungarica</name>
    <dbReference type="NCBI Taxonomy" id="4972"/>
    <lineage>
        <taxon>Eukaryota</taxon>
        <taxon>Fungi</taxon>
        <taxon>Dikarya</taxon>
        <taxon>Basidiomycota</taxon>
        <taxon>Agaricomycotina</taxon>
        <taxon>Tremellomycetes</taxon>
        <taxon>Tremellales</taxon>
        <taxon>Bulleribasidiaceae</taxon>
        <taxon>Dioszegia</taxon>
    </lineage>
</organism>
<evidence type="ECO:0000313" key="10">
    <source>
        <dbReference type="Proteomes" id="UP001164286"/>
    </source>
</evidence>
<feature type="transmembrane region" description="Helical" evidence="7">
    <location>
        <begin position="426"/>
        <end position="448"/>
    </location>
</feature>
<feature type="transmembrane region" description="Helical" evidence="7">
    <location>
        <begin position="297"/>
        <end position="317"/>
    </location>
</feature>
<dbReference type="PANTHER" id="PTHR43341:SF18">
    <property type="entry name" value="AMINO ACID PERMEASE_ SLC12A DOMAIN-CONTAINING PROTEIN"/>
    <property type="match status" value="1"/>
</dbReference>
<keyword evidence="5 7" id="KW-1133">Transmembrane helix</keyword>
<dbReference type="EMBL" id="JAKWFO010000001">
    <property type="protein sequence ID" value="KAI9639912.1"/>
    <property type="molecule type" value="Genomic_DNA"/>
</dbReference>
<feature type="transmembrane region" description="Helical" evidence="7">
    <location>
        <begin position="337"/>
        <end position="360"/>
    </location>
</feature>
<dbReference type="PIRSF" id="PIRSF006060">
    <property type="entry name" value="AA_transporter"/>
    <property type="match status" value="1"/>
</dbReference>
<dbReference type="PROSITE" id="PS00218">
    <property type="entry name" value="AMINO_ACID_PERMEASE_1"/>
    <property type="match status" value="1"/>
</dbReference>
<keyword evidence="10" id="KW-1185">Reference proteome</keyword>
<feature type="transmembrane region" description="Helical" evidence="7">
    <location>
        <begin position="200"/>
        <end position="220"/>
    </location>
</feature>
<gene>
    <name evidence="9" type="ORF">MKK02DRAFT_19334</name>
</gene>
<dbReference type="PANTHER" id="PTHR43341">
    <property type="entry name" value="AMINO ACID PERMEASE"/>
    <property type="match status" value="1"/>
</dbReference>
<keyword evidence="3 7" id="KW-0812">Transmembrane</keyword>
<evidence type="ECO:0000259" key="8">
    <source>
        <dbReference type="Pfam" id="PF00324"/>
    </source>
</evidence>
<name>A0AA38LXM9_9TREE</name>
<feature type="transmembrane region" description="Helical" evidence="7">
    <location>
        <begin position="499"/>
        <end position="519"/>
    </location>
</feature>
<sequence length="566" mass="61789">MSTLRPETPPDEEKKDVFAADVRPVTELESGAVKDGSLIYDNIPEGVDPNLVREEKVIRGLKQRHVQMMALAGAIGTGLFLGSGRTIRRTGPAGALIVYTVIGGLVMCVMGSIAEMSALAPVSGAFVRHAELFVDPALGFTIGWSCFYGSAVSVPAEWTAVAVIVSYWSDLNPGIWIAICILVTFATNLFFIRIYGEVEFIFALLKIALLIGLILFGLIYDLGGIPGKERIGFLYWQNPGPWGQGYYWPGEAKGQAAGFFISLINAVYSYSGVETLAIAAAETKNPRRNIPKAAKKVFIRVVVFYCLTIFVVGLIVPSDLPAIASNSGTAKTSPFTLAAQAAGVKALPSIINAVVITSAWSSGNHGMLTGSRALYALALEGQAPKIFRRISRFGIPYVAVIFQGSFQLLAFMAIGSDGASQAFEWLTNINSSNTLCIWIVIGICNWRMRKAMQVQGVSPDRLPYKAPGGYWLSQITIWASTFLILIGGFYSFLPGNWDIADFMSSYFSLIFMFVFYFGYKFIKKTKIVPLETSPVLQFMLIAEANPEDEPTPSKGAKGWFAKFWWD</sequence>
<dbReference type="GO" id="GO:0016020">
    <property type="term" value="C:membrane"/>
    <property type="evidence" value="ECO:0007669"/>
    <property type="project" value="UniProtKB-SubCell"/>
</dbReference>
<comment type="subcellular location">
    <subcellularLocation>
        <location evidence="1">Membrane</location>
        <topology evidence="1">Multi-pass membrane protein</topology>
    </subcellularLocation>
</comment>
<dbReference type="GO" id="GO:0015171">
    <property type="term" value="F:amino acid transmembrane transporter activity"/>
    <property type="evidence" value="ECO:0007669"/>
    <property type="project" value="TreeGrafter"/>
</dbReference>
<reference evidence="9" key="1">
    <citation type="journal article" date="2022" name="G3 (Bethesda)">
        <title>High quality genome of the basidiomycete yeast Dioszegia hungarica PDD-24b-2 isolated from cloud water.</title>
        <authorList>
            <person name="Jarrige D."/>
            <person name="Haridas S."/>
            <person name="Bleykasten-Grosshans C."/>
            <person name="Joly M."/>
            <person name="Nadalig T."/>
            <person name="Sancelme M."/>
            <person name="Vuilleumier S."/>
            <person name="Grigoriev I.V."/>
            <person name="Amato P."/>
            <person name="Bringel F."/>
        </authorList>
    </citation>
    <scope>NUCLEOTIDE SEQUENCE</scope>
    <source>
        <strain evidence="9">PDD-24b-2</strain>
    </source>
</reference>
<dbReference type="InterPro" id="IPR004840">
    <property type="entry name" value="Amino_acid_permease_CS"/>
</dbReference>
<evidence type="ECO:0000256" key="1">
    <source>
        <dbReference type="ARBA" id="ARBA00004141"/>
    </source>
</evidence>
<feature type="transmembrane region" description="Helical" evidence="7">
    <location>
        <begin position="96"/>
        <end position="122"/>
    </location>
</feature>
<comment type="caution">
    <text evidence="9">The sequence shown here is derived from an EMBL/GenBank/DDBJ whole genome shotgun (WGS) entry which is preliminary data.</text>
</comment>
<proteinExistence type="predicted"/>
<keyword evidence="2" id="KW-0813">Transport</keyword>
<dbReference type="InterPro" id="IPR050524">
    <property type="entry name" value="APC_YAT"/>
</dbReference>
<feature type="transmembrane region" description="Helical" evidence="7">
    <location>
        <begin position="66"/>
        <end position="84"/>
    </location>
</feature>
<dbReference type="Pfam" id="PF00324">
    <property type="entry name" value="AA_permease"/>
    <property type="match status" value="1"/>
</dbReference>
<evidence type="ECO:0000256" key="3">
    <source>
        <dbReference type="ARBA" id="ARBA00022692"/>
    </source>
</evidence>
<feature type="transmembrane region" description="Helical" evidence="7">
    <location>
        <begin position="395"/>
        <end position="414"/>
    </location>
</feature>
<evidence type="ECO:0000256" key="7">
    <source>
        <dbReference type="SAM" id="Phobius"/>
    </source>
</evidence>
<evidence type="ECO:0000256" key="4">
    <source>
        <dbReference type="ARBA" id="ARBA00022970"/>
    </source>
</evidence>
<evidence type="ECO:0000256" key="6">
    <source>
        <dbReference type="ARBA" id="ARBA00023136"/>
    </source>
</evidence>
<dbReference type="FunFam" id="1.20.1740.10:FF:000001">
    <property type="entry name" value="Amino acid permease"/>
    <property type="match status" value="1"/>
</dbReference>
<dbReference type="Gene3D" id="1.20.1740.10">
    <property type="entry name" value="Amino acid/polyamine transporter I"/>
    <property type="match status" value="1"/>
</dbReference>
<evidence type="ECO:0000313" key="9">
    <source>
        <dbReference type="EMBL" id="KAI9639912.1"/>
    </source>
</evidence>
<evidence type="ECO:0000256" key="5">
    <source>
        <dbReference type="ARBA" id="ARBA00022989"/>
    </source>
</evidence>
<dbReference type="GeneID" id="77725280"/>
<keyword evidence="6 7" id="KW-0472">Membrane</keyword>
<keyword evidence="4" id="KW-0029">Amino-acid transport</keyword>